<comment type="caution">
    <text evidence="7">The sequence shown here is derived from an EMBL/GenBank/DDBJ whole genome shotgun (WGS) entry which is preliminary data.</text>
</comment>
<feature type="region of interest" description="Disordered" evidence="5">
    <location>
        <begin position="341"/>
        <end position="379"/>
    </location>
</feature>
<dbReference type="Gene3D" id="3.30.40.10">
    <property type="entry name" value="Zinc/RING finger domain, C3HC4 (zinc finger)"/>
    <property type="match status" value="1"/>
</dbReference>
<name>A0AAN7P387_9COLE</name>
<dbReference type="GO" id="GO:0008270">
    <property type="term" value="F:zinc ion binding"/>
    <property type="evidence" value="ECO:0007669"/>
    <property type="project" value="UniProtKB-KW"/>
</dbReference>
<dbReference type="GO" id="GO:0140082">
    <property type="term" value="F:SUMO-ubiquitin ligase activity"/>
    <property type="evidence" value="ECO:0007669"/>
    <property type="project" value="TreeGrafter"/>
</dbReference>
<keyword evidence="2 4" id="KW-0863">Zinc-finger</keyword>
<dbReference type="SUPFAM" id="SSF57850">
    <property type="entry name" value="RING/U-box"/>
    <property type="match status" value="1"/>
</dbReference>
<organism evidence="7 8">
    <name type="scientific">Aquatica leii</name>
    <dbReference type="NCBI Taxonomy" id="1421715"/>
    <lineage>
        <taxon>Eukaryota</taxon>
        <taxon>Metazoa</taxon>
        <taxon>Ecdysozoa</taxon>
        <taxon>Arthropoda</taxon>
        <taxon>Hexapoda</taxon>
        <taxon>Insecta</taxon>
        <taxon>Pterygota</taxon>
        <taxon>Neoptera</taxon>
        <taxon>Endopterygota</taxon>
        <taxon>Coleoptera</taxon>
        <taxon>Polyphaga</taxon>
        <taxon>Elateriformia</taxon>
        <taxon>Elateroidea</taxon>
        <taxon>Lampyridae</taxon>
        <taxon>Luciolinae</taxon>
        <taxon>Aquatica</taxon>
    </lineage>
</organism>
<dbReference type="GO" id="GO:0032183">
    <property type="term" value="F:SUMO binding"/>
    <property type="evidence" value="ECO:0007669"/>
    <property type="project" value="TreeGrafter"/>
</dbReference>
<dbReference type="InterPro" id="IPR013083">
    <property type="entry name" value="Znf_RING/FYVE/PHD"/>
</dbReference>
<evidence type="ECO:0000256" key="3">
    <source>
        <dbReference type="ARBA" id="ARBA00022833"/>
    </source>
</evidence>
<dbReference type="PROSITE" id="PS50089">
    <property type="entry name" value="ZF_RING_2"/>
    <property type="match status" value="1"/>
</dbReference>
<dbReference type="AlphaFoldDB" id="A0AAN7P387"/>
<dbReference type="PANTHER" id="PTHR47094:SF1">
    <property type="entry name" value="RING-TYPE E3 UBIQUITIN TRANSFERASE"/>
    <property type="match status" value="1"/>
</dbReference>
<dbReference type="InterPro" id="IPR049627">
    <property type="entry name" value="SLX8"/>
</dbReference>
<dbReference type="GO" id="GO:0061630">
    <property type="term" value="F:ubiquitin protein ligase activity"/>
    <property type="evidence" value="ECO:0007669"/>
    <property type="project" value="InterPro"/>
</dbReference>
<keyword evidence="3" id="KW-0862">Zinc</keyword>
<evidence type="ECO:0000256" key="4">
    <source>
        <dbReference type="PROSITE-ProRule" id="PRU00175"/>
    </source>
</evidence>
<dbReference type="GO" id="GO:0006511">
    <property type="term" value="P:ubiquitin-dependent protein catabolic process"/>
    <property type="evidence" value="ECO:0007669"/>
    <property type="project" value="TreeGrafter"/>
</dbReference>
<dbReference type="Proteomes" id="UP001353858">
    <property type="component" value="Unassembled WGS sequence"/>
</dbReference>
<evidence type="ECO:0000256" key="5">
    <source>
        <dbReference type="SAM" id="MobiDB-lite"/>
    </source>
</evidence>
<gene>
    <name evidence="7" type="ORF">RN001_013886</name>
</gene>
<dbReference type="PANTHER" id="PTHR47094">
    <property type="entry name" value="ELFLESS, ISOFORM B"/>
    <property type="match status" value="1"/>
</dbReference>
<evidence type="ECO:0000313" key="8">
    <source>
        <dbReference type="Proteomes" id="UP001353858"/>
    </source>
</evidence>
<feature type="compositionally biased region" description="Low complexity" evidence="5">
    <location>
        <begin position="363"/>
        <end position="379"/>
    </location>
</feature>
<evidence type="ECO:0000259" key="6">
    <source>
        <dbReference type="PROSITE" id="PS50089"/>
    </source>
</evidence>
<dbReference type="InterPro" id="IPR001841">
    <property type="entry name" value="Znf_RING"/>
</dbReference>
<protein>
    <recommendedName>
        <fullName evidence="6">RING-type domain-containing protein</fullName>
    </recommendedName>
</protein>
<evidence type="ECO:0000313" key="7">
    <source>
        <dbReference type="EMBL" id="KAK4874526.1"/>
    </source>
</evidence>
<keyword evidence="8" id="KW-1185">Reference proteome</keyword>
<dbReference type="InterPro" id="IPR017907">
    <property type="entry name" value="Znf_RING_CS"/>
</dbReference>
<dbReference type="GO" id="GO:0033768">
    <property type="term" value="C:SUMO-targeted ubiquitin ligase complex"/>
    <property type="evidence" value="ECO:0007669"/>
    <property type="project" value="TreeGrafter"/>
</dbReference>
<keyword evidence="1" id="KW-0479">Metal-binding</keyword>
<accession>A0AAN7P387</accession>
<dbReference type="EMBL" id="JARPUR010000006">
    <property type="protein sequence ID" value="KAK4874526.1"/>
    <property type="molecule type" value="Genomic_DNA"/>
</dbReference>
<evidence type="ECO:0000256" key="2">
    <source>
        <dbReference type="ARBA" id="ARBA00022771"/>
    </source>
</evidence>
<feature type="domain" description="RING-type" evidence="6">
    <location>
        <begin position="389"/>
        <end position="429"/>
    </location>
</feature>
<sequence>MDESSSDSAAERLLSIVPEVYNERQGSMDSSKIIPVPGGPLTDINKRKSAKKTNNSKCTSLECHPDINSRPHHVSVQIDCACNKENLDRHSPVSNQCVVNNNCDNLMSNLSINPITKNDENQDQILQDTVVVGNESEPEQPPQPELTVEQRQRIQDFIDSIKPEYCTSLRNNSSSADEDSNVTSTTATSLNRGQYCTSPLQVGFVAINTSSSYLNQGTVIVGDNTLSNSSEDHNEEAIMGYVDRLIASEEHNIQQEVEERFGRMLQNQRSARDSLTSAVNANDNVFDDEMVVDSSVEIISVTPAAPHTLDTSDEVVILSNNDSDVEILNGPCTSAGVRNTRRRKAEASKQPCKRRRRDATTKNENNLPTNAVNTNATPNQNSILGTRECPICLDQLQLKEISSTVCGHVFCTTCIKAAIKSSKTCPNCRTKLTLKKIHPLFL</sequence>
<evidence type="ECO:0000256" key="1">
    <source>
        <dbReference type="ARBA" id="ARBA00022723"/>
    </source>
</evidence>
<dbReference type="PROSITE" id="PS00518">
    <property type="entry name" value="ZF_RING_1"/>
    <property type="match status" value="1"/>
</dbReference>
<feature type="region of interest" description="Disordered" evidence="5">
    <location>
        <begin position="25"/>
        <end position="53"/>
    </location>
</feature>
<proteinExistence type="predicted"/>
<dbReference type="SMART" id="SM00184">
    <property type="entry name" value="RING"/>
    <property type="match status" value="1"/>
</dbReference>
<dbReference type="Pfam" id="PF13639">
    <property type="entry name" value="zf-RING_2"/>
    <property type="match status" value="1"/>
</dbReference>
<reference evidence="8" key="1">
    <citation type="submission" date="2023-01" db="EMBL/GenBank/DDBJ databases">
        <title>Key to firefly adult light organ development and bioluminescence: homeobox transcription factors regulate luciferase expression and transportation to peroxisome.</title>
        <authorList>
            <person name="Fu X."/>
        </authorList>
    </citation>
    <scope>NUCLEOTIDE SEQUENCE [LARGE SCALE GENOMIC DNA]</scope>
</reference>